<name>A0A139BRE4_9PROT</name>
<proteinExistence type="predicted"/>
<dbReference type="EMBL" id="LSLI01000071">
    <property type="protein sequence ID" value="KXS31498.1"/>
    <property type="molecule type" value="Genomic_DNA"/>
</dbReference>
<protein>
    <submittedName>
        <fullName evidence="1">Uncharacterized protein</fullName>
    </submittedName>
</protein>
<accession>A0A139BRE4</accession>
<organism evidence="1 2">
    <name type="scientific">Candidatus Gallionella acididurans</name>
    <dbReference type="NCBI Taxonomy" id="1796491"/>
    <lineage>
        <taxon>Bacteria</taxon>
        <taxon>Pseudomonadati</taxon>
        <taxon>Pseudomonadota</taxon>
        <taxon>Betaproteobacteria</taxon>
        <taxon>Nitrosomonadales</taxon>
        <taxon>Gallionellaceae</taxon>
        <taxon>Gallionella</taxon>
    </lineage>
</organism>
<dbReference type="Proteomes" id="UP000070578">
    <property type="component" value="Unassembled WGS sequence"/>
</dbReference>
<evidence type="ECO:0000313" key="2">
    <source>
        <dbReference type="Proteomes" id="UP000070578"/>
    </source>
</evidence>
<gene>
    <name evidence="1" type="ORF">AWT59_2365</name>
</gene>
<reference evidence="1 2" key="1">
    <citation type="submission" date="2016-02" db="EMBL/GenBank/DDBJ databases">
        <authorList>
            <person name="Wen L."/>
            <person name="He K."/>
            <person name="Yang H."/>
        </authorList>
    </citation>
    <scope>NUCLEOTIDE SEQUENCE [LARGE SCALE GENOMIC DNA]</scope>
    <source>
        <strain evidence="1">ShG14-8</strain>
    </source>
</reference>
<evidence type="ECO:0000313" key="1">
    <source>
        <dbReference type="EMBL" id="KXS31498.1"/>
    </source>
</evidence>
<dbReference type="AlphaFoldDB" id="A0A139BRE4"/>
<sequence>MSKHTKDNSAPNEPAYSRQTIRLFVDVTGTGWKAIGGTRGLAVPRDVLYLPEFAGRVIRVALANIKVEKRKPVALNRLSIENWKIGDDGNADQEDQLRHVVARMKGEASDSATSNPTDADIGAIERCLGISSA</sequence>
<comment type="caution">
    <text evidence="1">The sequence shown here is derived from an EMBL/GenBank/DDBJ whole genome shotgun (WGS) entry which is preliminary data.</text>
</comment>
<reference evidence="1 2" key="2">
    <citation type="submission" date="2016-03" db="EMBL/GenBank/DDBJ databases">
        <title>New uncultured bacterium of the family Gallionellaceae from acid mine drainage: description and reconstruction of genome based on metagenomic analysis of microbial community.</title>
        <authorList>
            <person name="Kadnikov V."/>
            <person name="Ivasenko D."/>
            <person name="Beletsky A."/>
            <person name="Mardanov A."/>
            <person name="Danilova E."/>
            <person name="Pimenov N."/>
            <person name="Karnachuk O."/>
            <person name="Ravin N."/>
        </authorList>
    </citation>
    <scope>NUCLEOTIDE SEQUENCE [LARGE SCALE GENOMIC DNA]</scope>
    <source>
        <strain evidence="1">ShG14-8</strain>
    </source>
</reference>